<evidence type="ECO:0000313" key="17">
    <source>
        <dbReference type="Proteomes" id="UP000199696"/>
    </source>
</evidence>
<evidence type="ECO:0000259" key="14">
    <source>
        <dbReference type="Pfam" id="PF02225"/>
    </source>
</evidence>
<evidence type="ECO:0000259" key="15">
    <source>
        <dbReference type="Pfam" id="PF07504"/>
    </source>
</evidence>
<dbReference type="STRING" id="227316.GA0070604_2656"/>
<organism evidence="16 17">
    <name type="scientific">Micromonospora eburnea</name>
    <dbReference type="NCBI Taxonomy" id="227316"/>
    <lineage>
        <taxon>Bacteria</taxon>
        <taxon>Bacillati</taxon>
        <taxon>Actinomycetota</taxon>
        <taxon>Actinomycetes</taxon>
        <taxon>Micromonosporales</taxon>
        <taxon>Micromonosporaceae</taxon>
        <taxon>Micromonospora</taxon>
    </lineage>
</organism>
<keyword evidence="9" id="KW-0862">Zinc</keyword>
<dbReference type="Pfam" id="PF02225">
    <property type="entry name" value="PA"/>
    <property type="match status" value="1"/>
</dbReference>
<reference evidence="17" key="1">
    <citation type="submission" date="2016-06" db="EMBL/GenBank/DDBJ databases">
        <authorList>
            <person name="Varghese N."/>
            <person name="Submissions Spin"/>
        </authorList>
    </citation>
    <scope>NUCLEOTIDE SEQUENCE [LARGE SCALE GENOMIC DNA]</scope>
    <source>
        <strain evidence="17">DSM 44814</strain>
    </source>
</reference>
<proteinExistence type="inferred from homology"/>
<dbReference type="Proteomes" id="UP000199696">
    <property type="component" value="Unassembled WGS sequence"/>
</dbReference>
<feature type="signal peptide" evidence="13">
    <location>
        <begin position="1"/>
        <end position="34"/>
    </location>
</feature>
<evidence type="ECO:0000256" key="3">
    <source>
        <dbReference type="ARBA" id="ARBA00006006"/>
    </source>
</evidence>
<dbReference type="Gene3D" id="1.10.390.10">
    <property type="entry name" value="Neutral Protease Domain 2"/>
    <property type="match status" value="1"/>
</dbReference>
<keyword evidence="10" id="KW-0482">Metalloprotease</keyword>
<sequence length="938" mass="98747">MPPHLSRGRRNAALLLSTTLVASMTTLSTKPAWADPDQAPANPIFLTGPNEGAPNDIAMRYLRAHPADFDVRAADVSDLAVMSSYTSQHNGVTHVNLVQRYKDLDVFGAVSTVNIARDGSVIHVGDSLVSGLAEKASGVASLDAVEAVEAAAEGLDLAEPKNAKVMSRNAGTAQTTVVSGAGISNQPIPAKLGWQQTQDGLRLAWQMVIDDSTDEHLWNAAVDAETGELLNADDWTTHENAEEIASNLGRSVTSTSPQLSPANPGTRNPVQDGSSYRVFNAPKESPNDGSRSLVTNPADGTASPYGWHDTNGTPGAEYTTTQGNNVHAYQDTDNNNAPDLGSSPEGGANLSFDFPADLNEHAQNYQDAATANLFYWNNVIHDVSYLYGFDEASGNFQSNNYGRGGTGGDYVRAEAADGGGTNNANFSTPAADGGTPRMQMYLWPGTQFGDPNQVVVDGVGSFNASWSRFSPAPTAAGLPGHQFVYAGTGCTAAAYPGTLPSGGWISVVDGGTTACSYLQRTQVAQAAGAKALVIAHNAAGTAPVLTGAMTAARVTIPAVAVTQANGAAIKAAIAAGTATGTVRKHPDHPGIRDGDFDAGVILHEYTHGISLRLTGGPGVNCLTGDEQQGEGWSDYVALTMLLDPKFDTADGQRGMGPYVLFQDDRSGGGIRPRPYSRNMEIQPFTYDSIKTGGWLNGTSLAAPHGIGHGWTSVLWDMTWNLIDRHGFNPNIYDPWNSGGNNLALQLVIDGLKMQGCAPGFVTSRNAIIAADAALTGGENACIIWGSFARRGLGYSAVQGTTNRNDNSEAFDTHPSCRGDFVGRAGQPELNTVIAGDAAPMKFKLAANRGLDILASGSPYSRLVDCDTLKTVNPDGPITPRPTPVAARNPGGSHMSVNANGQYNYPWKTDPSWAGTCREFVLTLDNGFQYRSYFKFIAG</sequence>
<dbReference type="AlphaFoldDB" id="A0A1C6UFI5"/>
<dbReference type="GO" id="GO:0006508">
    <property type="term" value="P:proteolysis"/>
    <property type="evidence" value="ECO:0007669"/>
    <property type="project" value="UniProtKB-KW"/>
</dbReference>
<dbReference type="InterPro" id="IPR050371">
    <property type="entry name" value="Fungal_virulence_M36"/>
</dbReference>
<accession>A0A1C6UFI5</accession>
<evidence type="ECO:0000256" key="11">
    <source>
        <dbReference type="ARBA" id="ARBA00023145"/>
    </source>
</evidence>
<dbReference type="InterPro" id="IPR027268">
    <property type="entry name" value="Peptidase_M4/M1_CTD_sf"/>
</dbReference>
<keyword evidence="7 13" id="KW-0732">Signal</keyword>
<keyword evidence="6" id="KW-0479">Metal-binding</keyword>
<dbReference type="Gene3D" id="3.50.30.30">
    <property type="match status" value="1"/>
</dbReference>
<evidence type="ECO:0000256" key="12">
    <source>
        <dbReference type="SAM" id="MobiDB-lite"/>
    </source>
</evidence>
<dbReference type="EMBL" id="FMHY01000002">
    <property type="protein sequence ID" value="SCL52865.1"/>
    <property type="molecule type" value="Genomic_DNA"/>
</dbReference>
<feature type="compositionally biased region" description="Polar residues" evidence="12">
    <location>
        <begin position="310"/>
        <end position="337"/>
    </location>
</feature>
<evidence type="ECO:0000256" key="13">
    <source>
        <dbReference type="SAM" id="SignalP"/>
    </source>
</evidence>
<evidence type="ECO:0000256" key="6">
    <source>
        <dbReference type="ARBA" id="ARBA00022723"/>
    </source>
</evidence>
<feature type="region of interest" description="Disordered" evidence="12">
    <location>
        <begin position="247"/>
        <end position="352"/>
    </location>
</feature>
<feature type="chain" id="PRO_5008747653" evidence="13">
    <location>
        <begin position="35"/>
        <end position="938"/>
    </location>
</feature>
<keyword evidence="8" id="KW-0378">Hydrolase</keyword>
<keyword evidence="5" id="KW-0645">Protease</keyword>
<dbReference type="RefSeq" id="WP_244161872.1">
    <property type="nucleotide sequence ID" value="NZ_FMHY01000002.1"/>
</dbReference>
<evidence type="ECO:0000256" key="2">
    <source>
        <dbReference type="ARBA" id="ARBA00004613"/>
    </source>
</evidence>
<evidence type="ECO:0000256" key="9">
    <source>
        <dbReference type="ARBA" id="ARBA00022833"/>
    </source>
</evidence>
<evidence type="ECO:0000313" key="16">
    <source>
        <dbReference type="EMBL" id="SCL52865.1"/>
    </source>
</evidence>
<dbReference type="Gene3D" id="3.10.170.10">
    <property type="match status" value="1"/>
</dbReference>
<keyword evidence="11" id="KW-0865">Zymogen</keyword>
<evidence type="ECO:0000256" key="10">
    <source>
        <dbReference type="ARBA" id="ARBA00023049"/>
    </source>
</evidence>
<protein>
    <submittedName>
        <fullName evidence="16">PA domain-containing protein</fullName>
    </submittedName>
</protein>
<dbReference type="CDD" id="cd09596">
    <property type="entry name" value="M36"/>
    <property type="match status" value="1"/>
</dbReference>
<keyword evidence="4" id="KW-0964">Secreted</keyword>
<dbReference type="InterPro" id="IPR003137">
    <property type="entry name" value="PA_domain"/>
</dbReference>
<dbReference type="Pfam" id="PF02128">
    <property type="entry name" value="Peptidase_M36"/>
    <property type="match status" value="1"/>
</dbReference>
<comment type="subcellular location">
    <subcellularLocation>
        <location evidence="2">Secreted</location>
    </subcellularLocation>
</comment>
<dbReference type="SUPFAM" id="SSF55486">
    <property type="entry name" value="Metalloproteases ('zincins'), catalytic domain"/>
    <property type="match status" value="1"/>
</dbReference>
<dbReference type="Pfam" id="PF07504">
    <property type="entry name" value="FTP"/>
    <property type="match status" value="1"/>
</dbReference>
<dbReference type="GO" id="GO:0005615">
    <property type="term" value="C:extracellular space"/>
    <property type="evidence" value="ECO:0007669"/>
    <property type="project" value="InterPro"/>
</dbReference>
<dbReference type="PANTHER" id="PTHR33478">
    <property type="entry name" value="EXTRACELLULAR METALLOPROTEINASE MEP"/>
    <property type="match status" value="1"/>
</dbReference>
<name>A0A1C6UFI5_9ACTN</name>
<gene>
    <name evidence="16" type="ORF">GA0070604_2656</name>
</gene>
<dbReference type="InterPro" id="IPR011096">
    <property type="entry name" value="FTP_domain"/>
</dbReference>
<dbReference type="GO" id="GO:0004222">
    <property type="term" value="F:metalloendopeptidase activity"/>
    <property type="evidence" value="ECO:0007669"/>
    <property type="project" value="InterPro"/>
</dbReference>
<feature type="domain" description="PA" evidence="14">
    <location>
        <begin position="487"/>
        <end position="569"/>
    </location>
</feature>
<evidence type="ECO:0000256" key="1">
    <source>
        <dbReference type="ARBA" id="ARBA00001947"/>
    </source>
</evidence>
<feature type="domain" description="FTP" evidence="15">
    <location>
        <begin position="78"/>
        <end position="127"/>
    </location>
</feature>
<comment type="cofactor">
    <cofactor evidence="1">
        <name>Zn(2+)</name>
        <dbReference type="ChEBI" id="CHEBI:29105"/>
    </cofactor>
</comment>
<evidence type="ECO:0000256" key="8">
    <source>
        <dbReference type="ARBA" id="ARBA00022801"/>
    </source>
</evidence>
<dbReference type="InterPro" id="IPR001842">
    <property type="entry name" value="Peptidase_M36"/>
</dbReference>
<dbReference type="NCBIfam" id="NF038114">
    <property type="entry name" value="rightmost"/>
    <property type="match status" value="1"/>
</dbReference>
<keyword evidence="17" id="KW-1185">Reference proteome</keyword>
<dbReference type="GO" id="GO:0008270">
    <property type="term" value="F:zinc ion binding"/>
    <property type="evidence" value="ECO:0007669"/>
    <property type="project" value="InterPro"/>
</dbReference>
<comment type="similarity">
    <text evidence="3">Belongs to the peptidase M36 family.</text>
</comment>
<dbReference type="PANTHER" id="PTHR33478:SF1">
    <property type="entry name" value="EXTRACELLULAR METALLOPROTEINASE MEP"/>
    <property type="match status" value="1"/>
</dbReference>
<evidence type="ECO:0000256" key="4">
    <source>
        <dbReference type="ARBA" id="ARBA00022525"/>
    </source>
</evidence>
<feature type="compositionally biased region" description="Polar residues" evidence="12">
    <location>
        <begin position="248"/>
        <end position="274"/>
    </location>
</feature>
<evidence type="ECO:0000256" key="7">
    <source>
        <dbReference type="ARBA" id="ARBA00022729"/>
    </source>
</evidence>
<evidence type="ECO:0000256" key="5">
    <source>
        <dbReference type="ARBA" id="ARBA00022670"/>
    </source>
</evidence>